<feature type="transmembrane region" description="Helical" evidence="1">
    <location>
        <begin position="127"/>
        <end position="147"/>
    </location>
</feature>
<evidence type="ECO:0000313" key="3">
    <source>
        <dbReference type="Proteomes" id="UP000198324"/>
    </source>
</evidence>
<feature type="transmembrane region" description="Helical" evidence="1">
    <location>
        <begin position="97"/>
        <end position="115"/>
    </location>
</feature>
<sequence>MDPARLIPAAEAIPSPWGWFEALLVITFALHILFMNLAVGSALLAFFGRGRHADLAHDLGHRAPTFLALTINFGVAPLLFVQVLYGQFLYTSSVLMAGWWLSAIAAVIIGYYGLYAHDAKFNAAPSLSRLALGVSLAFLLYTGFLLATNMTLMLRPEAWTAYSENPRGSLLNLSDPTLWPRYLHAIVAAPAVAGLYAALLGEKRGRPDWVDLGMKWFTRATMLQIVIGAWVLVSLPRTVLSAFMGGSALATGALAVGSLAGLAALFAGLRRRPGLAAGLTVAAVLVMSLTRAQVRAFTLAPYFNPADLPVRNEVSPLVMFLGSLVVGLAAVTYMLKTYAKTAGAGR</sequence>
<keyword evidence="1" id="KW-0472">Membrane</keyword>
<feature type="transmembrane region" description="Helical" evidence="1">
    <location>
        <begin position="314"/>
        <end position="335"/>
    </location>
</feature>
<protein>
    <submittedName>
        <fullName evidence="2">Uncharacterized protein</fullName>
    </submittedName>
</protein>
<gene>
    <name evidence="2" type="ORF">SAMN04488503_2599</name>
</gene>
<reference evidence="2 3" key="1">
    <citation type="submission" date="2017-06" db="EMBL/GenBank/DDBJ databases">
        <authorList>
            <person name="Kim H.J."/>
            <person name="Triplett B.A."/>
        </authorList>
    </citation>
    <scope>NUCLEOTIDE SEQUENCE [LARGE SCALE GENOMIC DNA]</scope>
    <source>
        <strain evidence="2 3">DSM 13116</strain>
    </source>
</reference>
<feature type="transmembrane region" description="Helical" evidence="1">
    <location>
        <begin position="22"/>
        <end position="46"/>
    </location>
</feature>
<evidence type="ECO:0000256" key="1">
    <source>
        <dbReference type="SAM" id="Phobius"/>
    </source>
</evidence>
<keyword evidence="1" id="KW-0812">Transmembrane</keyword>
<feature type="transmembrane region" description="Helical" evidence="1">
    <location>
        <begin position="274"/>
        <end position="294"/>
    </location>
</feature>
<keyword evidence="3" id="KW-1185">Reference proteome</keyword>
<dbReference type="OrthoDB" id="9810382at2"/>
<feature type="transmembrane region" description="Helical" evidence="1">
    <location>
        <begin position="182"/>
        <end position="200"/>
    </location>
</feature>
<evidence type="ECO:0000313" key="2">
    <source>
        <dbReference type="EMBL" id="SNS07619.1"/>
    </source>
</evidence>
<dbReference type="RefSeq" id="WP_089274803.1">
    <property type="nucleotide sequence ID" value="NZ_FZOC01000005.1"/>
</dbReference>
<feature type="transmembrane region" description="Helical" evidence="1">
    <location>
        <begin position="66"/>
        <end position="85"/>
    </location>
</feature>
<dbReference type="AlphaFoldDB" id="A0A239BJ06"/>
<name>A0A239BJ06_9BACT</name>
<keyword evidence="1" id="KW-1133">Transmembrane helix</keyword>
<feature type="transmembrane region" description="Helical" evidence="1">
    <location>
        <begin position="239"/>
        <end position="267"/>
    </location>
</feature>
<feature type="transmembrane region" description="Helical" evidence="1">
    <location>
        <begin position="212"/>
        <end position="233"/>
    </location>
</feature>
<accession>A0A239BJ06</accession>
<dbReference type="Proteomes" id="UP000198324">
    <property type="component" value="Unassembled WGS sequence"/>
</dbReference>
<dbReference type="EMBL" id="FZOC01000005">
    <property type="protein sequence ID" value="SNS07619.1"/>
    <property type="molecule type" value="Genomic_DNA"/>
</dbReference>
<proteinExistence type="predicted"/>
<organism evidence="2 3">
    <name type="scientific">Humidesulfovibrio mexicanus</name>
    <dbReference type="NCBI Taxonomy" id="147047"/>
    <lineage>
        <taxon>Bacteria</taxon>
        <taxon>Pseudomonadati</taxon>
        <taxon>Thermodesulfobacteriota</taxon>
        <taxon>Desulfovibrionia</taxon>
        <taxon>Desulfovibrionales</taxon>
        <taxon>Desulfovibrionaceae</taxon>
        <taxon>Humidesulfovibrio</taxon>
    </lineage>
</organism>